<evidence type="ECO:0000256" key="1">
    <source>
        <dbReference type="ARBA" id="ARBA00009500"/>
    </source>
</evidence>
<evidence type="ECO:0000313" key="5">
    <source>
        <dbReference type="Proteomes" id="UP000193920"/>
    </source>
</evidence>
<dbReference type="Gene3D" id="3.30.497.10">
    <property type="entry name" value="Antithrombin, subunit I, domain 2"/>
    <property type="match status" value="1"/>
</dbReference>
<dbReference type="InterPro" id="IPR000215">
    <property type="entry name" value="Serpin_fam"/>
</dbReference>
<organism evidence="4 5">
    <name type="scientific">Neocallimastix californiae</name>
    <dbReference type="NCBI Taxonomy" id="1754190"/>
    <lineage>
        <taxon>Eukaryota</taxon>
        <taxon>Fungi</taxon>
        <taxon>Fungi incertae sedis</taxon>
        <taxon>Chytridiomycota</taxon>
        <taxon>Chytridiomycota incertae sedis</taxon>
        <taxon>Neocallimastigomycetes</taxon>
        <taxon>Neocallimastigales</taxon>
        <taxon>Neocallimastigaceae</taxon>
        <taxon>Neocallimastix</taxon>
    </lineage>
</organism>
<sequence>MSKENISVVKTFQIPFFQEVNKNNEGKNVLLSPVSVYHLMSLAANGAAKTTQSQMLKALQSKDIEELNNTNKNVAGKLKLGSVDIANAAFTVFEPEKEFTDAIKKYRAKVELLKDVDQVNKWVSDNTHEKITKIIDNLNKDDLMILINALYFKGNWKKEFEAAATKKRKFKNFNKEEKETDFMFMVDNLDYAETDDVQAISLAYKKDNLKALIILPKKEEINSYIKNLTEEKYLGIIKKIENKKVDLSLPKFSVDFESDLKPELQTLGMVEAFTDKADFSVIKKENDLSLKRCITKTFLNVDEKGTEAGVASAALVSREVEVGIPVMNIDHPFLFIIRSDKMEAGYDMVFAAKVEKI</sequence>
<dbReference type="STRING" id="1754190.A0A1Y2D5C7"/>
<accession>A0A1Y2D5C7</accession>
<dbReference type="GO" id="GO:0004867">
    <property type="term" value="F:serine-type endopeptidase inhibitor activity"/>
    <property type="evidence" value="ECO:0007669"/>
    <property type="project" value="InterPro"/>
</dbReference>
<dbReference type="PANTHER" id="PTHR11461:SF211">
    <property type="entry name" value="GH10112P-RELATED"/>
    <property type="match status" value="1"/>
</dbReference>
<name>A0A1Y2D5C7_9FUNG</name>
<dbReference type="EMBL" id="MCOG01000086">
    <property type="protein sequence ID" value="ORY54296.1"/>
    <property type="molecule type" value="Genomic_DNA"/>
</dbReference>
<protein>
    <recommendedName>
        <fullName evidence="3">Serpin domain-containing protein</fullName>
    </recommendedName>
</protein>
<dbReference type="Proteomes" id="UP000193920">
    <property type="component" value="Unassembled WGS sequence"/>
</dbReference>
<dbReference type="PANTHER" id="PTHR11461">
    <property type="entry name" value="SERINE PROTEASE INHIBITOR, SERPIN"/>
    <property type="match status" value="1"/>
</dbReference>
<gene>
    <name evidence="4" type="ORF">LY90DRAFT_702381</name>
</gene>
<dbReference type="OrthoDB" id="661148at2759"/>
<evidence type="ECO:0000256" key="2">
    <source>
        <dbReference type="RuleBase" id="RU000411"/>
    </source>
</evidence>
<dbReference type="Gene3D" id="2.30.39.10">
    <property type="entry name" value="Alpha-1-antitrypsin, domain 1"/>
    <property type="match status" value="1"/>
</dbReference>
<dbReference type="InterPro" id="IPR023796">
    <property type="entry name" value="Serpin_dom"/>
</dbReference>
<dbReference type="InterPro" id="IPR042178">
    <property type="entry name" value="Serpin_sf_1"/>
</dbReference>
<evidence type="ECO:0000259" key="3">
    <source>
        <dbReference type="SMART" id="SM00093"/>
    </source>
</evidence>
<keyword evidence="5" id="KW-1185">Reference proteome</keyword>
<dbReference type="SMART" id="SM00093">
    <property type="entry name" value="SERPIN"/>
    <property type="match status" value="1"/>
</dbReference>
<reference evidence="4 5" key="1">
    <citation type="submission" date="2016-08" db="EMBL/GenBank/DDBJ databases">
        <title>A Parts List for Fungal Cellulosomes Revealed by Comparative Genomics.</title>
        <authorList>
            <consortium name="DOE Joint Genome Institute"/>
            <person name="Haitjema C.H."/>
            <person name="Gilmore S.P."/>
            <person name="Henske J.K."/>
            <person name="Solomon K.V."/>
            <person name="De Groot R."/>
            <person name="Kuo A."/>
            <person name="Mondo S.J."/>
            <person name="Salamov A.A."/>
            <person name="Labutti K."/>
            <person name="Zhao Z."/>
            <person name="Chiniquy J."/>
            <person name="Barry K."/>
            <person name="Brewer H.M."/>
            <person name="Purvine S.O."/>
            <person name="Wright A.T."/>
            <person name="Boxma B."/>
            <person name="Van Alen T."/>
            <person name="Hackstein J.H."/>
            <person name="Baker S.E."/>
            <person name="Grigoriev I.V."/>
            <person name="O'Malley M.A."/>
        </authorList>
    </citation>
    <scope>NUCLEOTIDE SEQUENCE [LARGE SCALE GENOMIC DNA]</scope>
    <source>
        <strain evidence="4 5">G1</strain>
    </source>
</reference>
<dbReference type="GO" id="GO:0005615">
    <property type="term" value="C:extracellular space"/>
    <property type="evidence" value="ECO:0007669"/>
    <property type="project" value="InterPro"/>
</dbReference>
<dbReference type="PROSITE" id="PS00284">
    <property type="entry name" value="SERPIN"/>
    <property type="match status" value="1"/>
</dbReference>
<evidence type="ECO:0000313" key="4">
    <source>
        <dbReference type="EMBL" id="ORY54296.1"/>
    </source>
</evidence>
<proteinExistence type="inferred from homology"/>
<dbReference type="InterPro" id="IPR023795">
    <property type="entry name" value="Serpin_CS"/>
</dbReference>
<comment type="similarity">
    <text evidence="1 2">Belongs to the serpin family.</text>
</comment>
<dbReference type="InterPro" id="IPR036186">
    <property type="entry name" value="Serpin_sf"/>
</dbReference>
<dbReference type="AlphaFoldDB" id="A0A1Y2D5C7"/>
<dbReference type="SUPFAM" id="SSF56574">
    <property type="entry name" value="Serpins"/>
    <property type="match status" value="1"/>
</dbReference>
<feature type="domain" description="Serpin" evidence="3">
    <location>
        <begin position="14"/>
        <end position="357"/>
    </location>
</feature>
<dbReference type="Pfam" id="PF00079">
    <property type="entry name" value="Serpin"/>
    <property type="match status" value="1"/>
</dbReference>
<dbReference type="InterPro" id="IPR042185">
    <property type="entry name" value="Serpin_sf_2"/>
</dbReference>
<comment type="caution">
    <text evidence="4">The sequence shown here is derived from an EMBL/GenBank/DDBJ whole genome shotgun (WGS) entry which is preliminary data.</text>
</comment>